<reference evidence="2" key="2">
    <citation type="journal article" date="2021" name="PeerJ">
        <title>Extensive microbial diversity within the chicken gut microbiome revealed by metagenomics and culture.</title>
        <authorList>
            <person name="Gilroy R."/>
            <person name="Ravi A."/>
            <person name="Getino M."/>
            <person name="Pursley I."/>
            <person name="Horton D.L."/>
            <person name="Alikhan N.F."/>
            <person name="Baker D."/>
            <person name="Gharbi K."/>
            <person name="Hall N."/>
            <person name="Watson M."/>
            <person name="Adriaenssens E.M."/>
            <person name="Foster-Nyarko E."/>
            <person name="Jarju S."/>
            <person name="Secka A."/>
            <person name="Antonio M."/>
            <person name="Oren A."/>
            <person name="Chaudhuri R.R."/>
            <person name="La Ragione R."/>
            <person name="Hildebrand F."/>
            <person name="Pallen M.J."/>
        </authorList>
    </citation>
    <scope>NUCLEOTIDE SEQUENCE</scope>
    <source>
        <strain evidence="2">6086</strain>
    </source>
</reference>
<evidence type="ECO:0000313" key="3">
    <source>
        <dbReference type="Proteomes" id="UP000824141"/>
    </source>
</evidence>
<protein>
    <submittedName>
        <fullName evidence="2">Uncharacterized protein</fullName>
    </submittedName>
</protein>
<feature type="region of interest" description="Disordered" evidence="1">
    <location>
        <begin position="246"/>
        <end position="270"/>
    </location>
</feature>
<evidence type="ECO:0000313" key="2">
    <source>
        <dbReference type="EMBL" id="HIS79215.1"/>
    </source>
</evidence>
<dbReference type="Proteomes" id="UP000824141">
    <property type="component" value="Unassembled WGS sequence"/>
</dbReference>
<organism evidence="2 3">
    <name type="scientific">Candidatus Caccousia stercoris</name>
    <dbReference type="NCBI Taxonomy" id="2840723"/>
    <lineage>
        <taxon>Bacteria</taxon>
        <taxon>Bacillati</taxon>
        <taxon>Bacillota</taxon>
        <taxon>Clostridia</taxon>
        <taxon>Eubacteriales</taxon>
        <taxon>Oscillospiraceae</taxon>
        <taxon>Oscillospiraceae incertae sedis</taxon>
        <taxon>Candidatus Caccousia</taxon>
    </lineage>
</organism>
<dbReference type="InterPro" id="IPR045722">
    <property type="entry name" value="DUF6076"/>
</dbReference>
<dbReference type="Pfam" id="PF19553">
    <property type="entry name" value="DUF6076"/>
    <property type="match status" value="1"/>
</dbReference>
<dbReference type="AlphaFoldDB" id="A0A9D1FTY8"/>
<proteinExistence type="predicted"/>
<gene>
    <name evidence="2" type="ORF">IAD03_07570</name>
</gene>
<reference evidence="2" key="1">
    <citation type="submission" date="2020-10" db="EMBL/GenBank/DDBJ databases">
        <authorList>
            <person name="Gilroy R."/>
        </authorList>
    </citation>
    <scope>NUCLEOTIDE SEQUENCE</scope>
    <source>
        <strain evidence="2">6086</strain>
    </source>
</reference>
<feature type="compositionally biased region" description="Basic and acidic residues" evidence="1">
    <location>
        <begin position="250"/>
        <end position="270"/>
    </location>
</feature>
<comment type="caution">
    <text evidence="2">The sequence shown here is derived from an EMBL/GenBank/DDBJ whole genome shotgun (WGS) entry which is preliminary data.</text>
</comment>
<accession>A0A9D1FTY8</accession>
<dbReference type="EMBL" id="DVJM01000155">
    <property type="protein sequence ID" value="HIS79215.1"/>
    <property type="molecule type" value="Genomic_DNA"/>
</dbReference>
<name>A0A9D1FTY8_9FIRM</name>
<sequence>MYLRNVLEIACDGMERATQQERFQTLIGTYPELQPLCDPALLSHTPSKGQVYAVNSLFALLGLELALYFRQDKQRIARCDYCWLYFIPKTRKETHYCDRKTDGFPCKQRGSRFKRNLDAEQDEALLACKRLRDRMYARMLRYTIALPENRQGLIPVDYMEYDAWSENARLARIDYLDGKLTGEEFLRKIDTMHDLDDYTVDEAQAPPADTVWQRMVARNIGFDPEMHYPEAVMQLDLGSDDPQWQTCSADDLRRRDQDGHQSLREKYGKK</sequence>
<evidence type="ECO:0000256" key="1">
    <source>
        <dbReference type="SAM" id="MobiDB-lite"/>
    </source>
</evidence>